<dbReference type="InterPro" id="IPR041624">
    <property type="entry name" value="RGI_lyase"/>
</dbReference>
<feature type="domain" description="Secretion system C-terminal sorting" evidence="3">
    <location>
        <begin position="634"/>
        <end position="697"/>
    </location>
</feature>
<dbReference type="InterPro" id="IPR028994">
    <property type="entry name" value="Integrin_alpha_N"/>
</dbReference>
<dbReference type="PANTHER" id="PTHR43118">
    <property type="entry name" value="RHAMNOGALACTURONAN LYASE (EUROFUNG)"/>
    <property type="match status" value="1"/>
</dbReference>
<proteinExistence type="predicted"/>
<evidence type="ECO:0000313" key="6">
    <source>
        <dbReference type="Proteomes" id="UP000243525"/>
    </source>
</evidence>
<feature type="chain" id="PRO_5015786709" evidence="1">
    <location>
        <begin position="23"/>
        <end position="705"/>
    </location>
</feature>
<dbReference type="Pfam" id="PF18370">
    <property type="entry name" value="RGI_lyase"/>
    <property type="match status" value="1"/>
</dbReference>
<keyword evidence="1" id="KW-0732">Signal</keyword>
<dbReference type="InterPro" id="IPR034641">
    <property type="entry name" value="RGL11"/>
</dbReference>
<reference evidence="5 6" key="1">
    <citation type="submission" date="2018-04" db="EMBL/GenBank/DDBJ databases">
        <title>Genomic Encyclopedia of Archaeal and Bacterial Type Strains, Phase II (KMG-II): from individual species to whole genera.</title>
        <authorList>
            <person name="Goeker M."/>
        </authorList>
    </citation>
    <scope>NUCLEOTIDE SEQUENCE [LARGE SCALE GENOMIC DNA]</scope>
    <source>
        <strain evidence="5 6">DSM 28823</strain>
    </source>
</reference>
<name>A0A2T5BXP4_9BACT</name>
<sequence>MKTKQLLLLLLLIGCSSGPVFSQRPMEYLNRSIVPLETKNGIYLTWRMLGTDPADVAFNLYRNGEKINENPIDGASNYTDASGSVTDKYSVETIVNGEAVEISGEFEAWAQQDPLENYASKGKLAFKRIPLPAPPVLEGATFSAGDMSVGDLDGDGQYELIFEWESSTLKNSFLEAIDLEGNSLWRINAGPNTSAVKLGFMVYDLDEDGKAEVACKTGPGTVDGTGAFLSTGPAAEDNDQQLVLRSSSGHLQVDPAYLTVFDGATGKELKTVDYFPAIGPIGEQDATWGDGRGYRASSIKSAVLYHKDLGPMLVFGRGIYTRIAMAAFTWNGQDLTQVWTFDTKDNPDYKAYEGMGNHGVCVGDVDGDGSDELIYGACAIDHDGNGLYTTGRGHGDSHALGDLIPDRPGLEFFQPHENSTYGISMRDAATGEIIWEGLDSGDVGRAWAADVDSRYPGAEISAIGMGNYDSKGRLLETTYNAYCQPLYFDGDVQKELRNGNTVDNITDGKGNRILTAYYYGASTIHSTKKDMNLVADIVGDWREEIVIRDAESTQLFIFSSWFPTERKNYTLMHDPAYRMQVATQNIGYNQPANVSYYFPEPAPVPNIYTIKYDPDDSVPTSSDEIDKARNELVVFPNPAKDFVTISVSASSPKTVELYSAMGTKISSTESSDRLIEVNLKGLAPGMYVLRICSDGTMQAVTVIKN</sequence>
<dbReference type="RefSeq" id="WP_107823676.1">
    <property type="nucleotide sequence ID" value="NZ_OY782574.1"/>
</dbReference>
<dbReference type="InterPro" id="IPR013783">
    <property type="entry name" value="Ig-like_fold"/>
</dbReference>
<dbReference type="Proteomes" id="UP000243525">
    <property type="component" value="Unassembled WGS sequence"/>
</dbReference>
<feature type="signal peptide" evidence="1">
    <location>
        <begin position="1"/>
        <end position="22"/>
    </location>
</feature>
<evidence type="ECO:0000259" key="4">
    <source>
        <dbReference type="Pfam" id="PF21348"/>
    </source>
</evidence>
<keyword evidence="6" id="KW-1185">Reference proteome</keyword>
<comment type="caution">
    <text evidence="5">The sequence shown here is derived from an EMBL/GenBank/DDBJ whole genome shotgun (WGS) entry which is preliminary data.</text>
</comment>
<evidence type="ECO:0000259" key="2">
    <source>
        <dbReference type="Pfam" id="PF18370"/>
    </source>
</evidence>
<dbReference type="SUPFAM" id="SSF69318">
    <property type="entry name" value="Integrin alpha N-terminal domain"/>
    <property type="match status" value="1"/>
</dbReference>
<dbReference type="EMBL" id="QAAD01000025">
    <property type="protein sequence ID" value="PTN05920.1"/>
    <property type="molecule type" value="Genomic_DNA"/>
</dbReference>
<dbReference type="OrthoDB" id="1110382at2"/>
<dbReference type="CDD" id="cd10318">
    <property type="entry name" value="RGL11"/>
    <property type="match status" value="1"/>
</dbReference>
<organism evidence="5 6">
    <name type="scientific">Mangrovibacterium marinum</name>
    <dbReference type="NCBI Taxonomy" id="1639118"/>
    <lineage>
        <taxon>Bacteria</taxon>
        <taxon>Pseudomonadati</taxon>
        <taxon>Bacteroidota</taxon>
        <taxon>Bacteroidia</taxon>
        <taxon>Marinilabiliales</taxon>
        <taxon>Prolixibacteraceae</taxon>
        <taxon>Mangrovibacterium</taxon>
    </lineage>
</organism>
<dbReference type="InterPro" id="IPR026444">
    <property type="entry name" value="Secre_tail"/>
</dbReference>
<dbReference type="Gene3D" id="2.60.40.10">
    <property type="entry name" value="Immunoglobulins"/>
    <property type="match status" value="1"/>
</dbReference>
<dbReference type="Pfam" id="PF21348">
    <property type="entry name" value="RGL11_C"/>
    <property type="match status" value="1"/>
</dbReference>
<dbReference type="InterPro" id="IPR049366">
    <property type="entry name" value="RGL11_C"/>
</dbReference>
<protein>
    <submittedName>
        <fullName evidence="5">Rhamnogalacturonan endolyase</fullName>
    </submittedName>
</protein>
<dbReference type="AlphaFoldDB" id="A0A2T5BXP4"/>
<feature type="domain" description="Rhamnogalacturonan I lyase beta-sheet" evidence="2">
    <location>
        <begin position="25"/>
        <end position="109"/>
    </location>
</feature>
<gene>
    <name evidence="5" type="ORF">C8N47_12517</name>
</gene>
<dbReference type="NCBIfam" id="TIGR04183">
    <property type="entry name" value="Por_Secre_tail"/>
    <property type="match status" value="1"/>
</dbReference>
<feature type="domain" description="Rhamnogalacturonan lyase family 11 C-terminal" evidence="4">
    <location>
        <begin position="140"/>
        <end position="598"/>
    </location>
</feature>
<evidence type="ECO:0000313" key="5">
    <source>
        <dbReference type="EMBL" id="PTN05920.1"/>
    </source>
</evidence>
<evidence type="ECO:0000256" key="1">
    <source>
        <dbReference type="SAM" id="SignalP"/>
    </source>
</evidence>
<dbReference type="PROSITE" id="PS51257">
    <property type="entry name" value="PROKAR_LIPOPROTEIN"/>
    <property type="match status" value="1"/>
</dbReference>
<dbReference type="Pfam" id="PF18962">
    <property type="entry name" value="Por_Secre_tail"/>
    <property type="match status" value="1"/>
</dbReference>
<dbReference type="PANTHER" id="PTHR43118:SF1">
    <property type="entry name" value="RHAMNOGALACTURONAN LYASE (EUROFUNG)"/>
    <property type="match status" value="1"/>
</dbReference>
<dbReference type="GO" id="GO:0016829">
    <property type="term" value="F:lyase activity"/>
    <property type="evidence" value="ECO:0007669"/>
    <property type="project" value="UniProtKB-KW"/>
</dbReference>
<keyword evidence="5" id="KW-0456">Lyase</keyword>
<accession>A0A2T5BXP4</accession>
<evidence type="ECO:0000259" key="3">
    <source>
        <dbReference type="Pfam" id="PF18962"/>
    </source>
</evidence>